<gene>
    <name evidence="9" type="ORF">SAMN05660649_02303</name>
</gene>
<dbReference type="CDD" id="cd00075">
    <property type="entry name" value="HATPase"/>
    <property type="match status" value="1"/>
</dbReference>
<feature type="transmembrane region" description="Helical" evidence="7">
    <location>
        <begin position="12"/>
        <end position="34"/>
    </location>
</feature>
<dbReference type="Pfam" id="PF00512">
    <property type="entry name" value="HisKA"/>
    <property type="match status" value="1"/>
</dbReference>
<dbReference type="OrthoDB" id="84942at2"/>
<dbReference type="Gene3D" id="1.10.287.130">
    <property type="match status" value="1"/>
</dbReference>
<dbReference type="GO" id="GO:0000155">
    <property type="term" value="F:phosphorelay sensor kinase activity"/>
    <property type="evidence" value="ECO:0007669"/>
    <property type="project" value="InterPro"/>
</dbReference>
<dbReference type="InterPro" id="IPR004358">
    <property type="entry name" value="Sig_transdc_His_kin-like_C"/>
</dbReference>
<reference evidence="10" key="1">
    <citation type="submission" date="2016-10" db="EMBL/GenBank/DDBJ databases">
        <authorList>
            <person name="Varghese N."/>
            <person name="Submissions S."/>
        </authorList>
    </citation>
    <scope>NUCLEOTIDE SEQUENCE [LARGE SCALE GENOMIC DNA]</scope>
    <source>
        <strain evidence="10">DSM 17038</strain>
    </source>
</reference>
<evidence type="ECO:0000256" key="3">
    <source>
        <dbReference type="ARBA" id="ARBA00022553"/>
    </source>
</evidence>
<evidence type="ECO:0000256" key="5">
    <source>
        <dbReference type="ARBA" id="ARBA00022777"/>
    </source>
</evidence>
<dbReference type="InterPro" id="IPR003594">
    <property type="entry name" value="HATPase_dom"/>
</dbReference>
<keyword evidence="7" id="KW-1133">Transmembrane helix</keyword>
<feature type="transmembrane region" description="Helical" evidence="7">
    <location>
        <begin position="147"/>
        <end position="168"/>
    </location>
</feature>
<dbReference type="PROSITE" id="PS50109">
    <property type="entry name" value="HIS_KIN"/>
    <property type="match status" value="1"/>
</dbReference>
<feature type="transmembrane region" description="Helical" evidence="7">
    <location>
        <begin position="188"/>
        <end position="212"/>
    </location>
</feature>
<evidence type="ECO:0000256" key="6">
    <source>
        <dbReference type="ARBA" id="ARBA00023012"/>
    </source>
</evidence>
<dbReference type="SMART" id="SM00388">
    <property type="entry name" value="HisKA"/>
    <property type="match status" value="1"/>
</dbReference>
<dbReference type="SMART" id="SM00387">
    <property type="entry name" value="HATPase_c"/>
    <property type="match status" value="1"/>
</dbReference>
<dbReference type="Pfam" id="PF02518">
    <property type="entry name" value="HATPase_c"/>
    <property type="match status" value="1"/>
</dbReference>
<keyword evidence="10" id="KW-1185">Reference proteome</keyword>
<evidence type="ECO:0000256" key="4">
    <source>
        <dbReference type="ARBA" id="ARBA00022679"/>
    </source>
</evidence>
<dbReference type="CDD" id="cd00082">
    <property type="entry name" value="HisKA"/>
    <property type="match status" value="1"/>
</dbReference>
<dbReference type="EMBL" id="FOOX01000007">
    <property type="protein sequence ID" value="SFG65250.1"/>
    <property type="molecule type" value="Genomic_DNA"/>
</dbReference>
<evidence type="ECO:0000259" key="8">
    <source>
        <dbReference type="PROSITE" id="PS50109"/>
    </source>
</evidence>
<dbReference type="Proteomes" id="UP000199337">
    <property type="component" value="Unassembled WGS sequence"/>
</dbReference>
<evidence type="ECO:0000313" key="10">
    <source>
        <dbReference type="Proteomes" id="UP000199337"/>
    </source>
</evidence>
<evidence type="ECO:0000313" key="9">
    <source>
        <dbReference type="EMBL" id="SFG65250.1"/>
    </source>
</evidence>
<protein>
    <recommendedName>
        <fullName evidence="2">histidine kinase</fullName>
        <ecNumber evidence="2">2.7.13.3</ecNumber>
    </recommendedName>
</protein>
<name>A0A1I2TK83_9FIRM</name>
<dbReference type="InterPro" id="IPR003661">
    <property type="entry name" value="HisK_dim/P_dom"/>
</dbReference>
<keyword evidence="7" id="KW-0812">Transmembrane</keyword>
<keyword evidence="7" id="KW-0472">Membrane</keyword>
<keyword evidence="4" id="KW-0808">Transferase</keyword>
<proteinExistence type="predicted"/>
<accession>A0A1I2TK83</accession>
<evidence type="ECO:0000256" key="7">
    <source>
        <dbReference type="SAM" id="Phobius"/>
    </source>
</evidence>
<feature type="transmembrane region" description="Helical" evidence="7">
    <location>
        <begin position="93"/>
        <end position="111"/>
    </location>
</feature>
<evidence type="ECO:0000256" key="2">
    <source>
        <dbReference type="ARBA" id="ARBA00012438"/>
    </source>
</evidence>
<feature type="transmembrane region" description="Helical" evidence="7">
    <location>
        <begin position="117"/>
        <end position="135"/>
    </location>
</feature>
<dbReference type="SUPFAM" id="SSF55874">
    <property type="entry name" value="ATPase domain of HSP90 chaperone/DNA topoisomerase II/histidine kinase"/>
    <property type="match status" value="1"/>
</dbReference>
<sequence>MTGKNLFSPFSGLILIYISIAMIFISEPWLFLVIDQIEASIDNTNSSLLILAAGLYSLIRTAASLPLLMGSLIISNVTVNKLFPDKINRYTEFAVNLIIIASIYYLVLLFTENHPDVYVPLIMTCFLFFTATPGHKRLWVIHRCTTTAQLLLGCYWLDLSPSLGAIGVGKDEVAVSMKLAANFLQSTAVMDFISMCFFIPLVTIAFITSILINNHYKQLQQLEKDKQRENQLQHYRLQLVQARSLQEMHSLVHDLKTPLTTINGLCSLLEMKYGQDAKNRQYFNRIDRSVQNMNEMISEILYEKIKREIAVSDLINYVRAQLIPEKLEQQIEFNLENSSAMIKVNRVRFARAMINLVENALEATKGVPQGKICISTGDAAGETYFSVYDNGIGISAENLNKIWITGFSTKNTSGLGLPFVKKVVEDHGGEIEVLSDSEIGTTFTIRLRGENT</sequence>
<dbReference type="STRING" id="341036.SAMN05660649_02303"/>
<dbReference type="InterPro" id="IPR050736">
    <property type="entry name" value="Sensor_HK_Regulatory"/>
</dbReference>
<organism evidence="9 10">
    <name type="scientific">Desulfotruncus arcticus DSM 17038</name>
    <dbReference type="NCBI Taxonomy" id="1121424"/>
    <lineage>
        <taxon>Bacteria</taxon>
        <taxon>Bacillati</taxon>
        <taxon>Bacillota</taxon>
        <taxon>Clostridia</taxon>
        <taxon>Eubacteriales</taxon>
        <taxon>Desulfallaceae</taxon>
        <taxon>Desulfotruncus</taxon>
    </lineage>
</organism>
<dbReference type="AlphaFoldDB" id="A0A1I2TK83"/>
<dbReference type="InterPro" id="IPR036097">
    <property type="entry name" value="HisK_dim/P_sf"/>
</dbReference>
<dbReference type="InterPro" id="IPR005467">
    <property type="entry name" value="His_kinase_dom"/>
</dbReference>
<keyword evidence="6" id="KW-0902">Two-component regulatory system</keyword>
<feature type="domain" description="Histidine kinase" evidence="8">
    <location>
        <begin position="250"/>
        <end position="451"/>
    </location>
</feature>
<dbReference type="InterPro" id="IPR036890">
    <property type="entry name" value="HATPase_C_sf"/>
</dbReference>
<dbReference type="PRINTS" id="PR00344">
    <property type="entry name" value="BCTRLSENSOR"/>
</dbReference>
<feature type="transmembrane region" description="Helical" evidence="7">
    <location>
        <begin position="46"/>
        <end position="73"/>
    </location>
</feature>
<dbReference type="Gene3D" id="3.30.565.10">
    <property type="entry name" value="Histidine kinase-like ATPase, C-terminal domain"/>
    <property type="match status" value="1"/>
</dbReference>
<keyword evidence="5 9" id="KW-0418">Kinase</keyword>
<keyword evidence="3" id="KW-0597">Phosphoprotein</keyword>
<dbReference type="PANTHER" id="PTHR43711:SF1">
    <property type="entry name" value="HISTIDINE KINASE 1"/>
    <property type="match status" value="1"/>
</dbReference>
<dbReference type="PANTHER" id="PTHR43711">
    <property type="entry name" value="TWO-COMPONENT HISTIDINE KINASE"/>
    <property type="match status" value="1"/>
</dbReference>
<dbReference type="SUPFAM" id="SSF47384">
    <property type="entry name" value="Homodimeric domain of signal transducing histidine kinase"/>
    <property type="match status" value="1"/>
</dbReference>
<evidence type="ECO:0000256" key="1">
    <source>
        <dbReference type="ARBA" id="ARBA00000085"/>
    </source>
</evidence>
<comment type="catalytic activity">
    <reaction evidence="1">
        <text>ATP + protein L-histidine = ADP + protein N-phospho-L-histidine.</text>
        <dbReference type="EC" id="2.7.13.3"/>
    </reaction>
</comment>
<dbReference type="EC" id="2.7.13.3" evidence="2"/>